<evidence type="ECO:0000256" key="4">
    <source>
        <dbReference type="ARBA" id="ARBA00022692"/>
    </source>
</evidence>
<keyword evidence="3" id="KW-1003">Cell membrane</keyword>
<keyword evidence="5 7" id="KW-1133">Transmembrane helix</keyword>
<feature type="transmembrane region" description="Helical" evidence="7">
    <location>
        <begin position="257"/>
        <end position="276"/>
    </location>
</feature>
<dbReference type="InterPro" id="IPR035906">
    <property type="entry name" value="MetI-like_sf"/>
</dbReference>
<feature type="transmembrane region" description="Helical" evidence="7">
    <location>
        <begin position="12"/>
        <end position="30"/>
    </location>
</feature>
<evidence type="ECO:0000256" key="1">
    <source>
        <dbReference type="ARBA" id="ARBA00004651"/>
    </source>
</evidence>
<dbReference type="InterPro" id="IPR000515">
    <property type="entry name" value="MetI-like"/>
</dbReference>
<name>A0A9D1TC18_9FIRM</name>
<evidence type="ECO:0000256" key="6">
    <source>
        <dbReference type="ARBA" id="ARBA00023136"/>
    </source>
</evidence>
<evidence type="ECO:0000259" key="8">
    <source>
        <dbReference type="PROSITE" id="PS50928"/>
    </source>
</evidence>
<reference evidence="9" key="2">
    <citation type="journal article" date="2021" name="PeerJ">
        <title>Extensive microbial diversity within the chicken gut microbiome revealed by metagenomics and culture.</title>
        <authorList>
            <person name="Gilroy R."/>
            <person name="Ravi A."/>
            <person name="Getino M."/>
            <person name="Pursley I."/>
            <person name="Horton D.L."/>
            <person name="Alikhan N.F."/>
            <person name="Baker D."/>
            <person name="Gharbi K."/>
            <person name="Hall N."/>
            <person name="Watson M."/>
            <person name="Adriaenssens E.M."/>
            <person name="Foster-Nyarko E."/>
            <person name="Jarju S."/>
            <person name="Secka A."/>
            <person name="Antonio M."/>
            <person name="Oren A."/>
            <person name="Chaudhuri R.R."/>
            <person name="La Ragione R."/>
            <person name="Hildebrand F."/>
            <person name="Pallen M.J."/>
        </authorList>
    </citation>
    <scope>NUCLEOTIDE SEQUENCE</scope>
    <source>
        <strain evidence="9">CHK183-6373</strain>
    </source>
</reference>
<evidence type="ECO:0000256" key="2">
    <source>
        <dbReference type="ARBA" id="ARBA00022448"/>
    </source>
</evidence>
<comment type="similarity">
    <text evidence="7">Belongs to the binding-protein-dependent transport system permease family.</text>
</comment>
<evidence type="ECO:0000256" key="3">
    <source>
        <dbReference type="ARBA" id="ARBA00022475"/>
    </source>
</evidence>
<dbReference type="Proteomes" id="UP000886884">
    <property type="component" value="Unassembled WGS sequence"/>
</dbReference>
<evidence type="ECO:0000313" key="10">
    <source>
        <dbReference type="Proteomes" id="UP000886884"/>
    </source>
</evidence>
<feature type="domain" description="ABC transmembrane type-1" evidence="8">
    <location>
        <begin position="73"/>
        <end position="270"/>
    </location>
</feature>
<evidence type="ECO:0000313" key="9">
    <source>
        <dbReference type="EMBL" id="HIV27040.1"/>
    </source>
</evidence>
<feature type="transmembrane region" description="Helical" evidence="7">
    <location>
        <begin position="110"/>
        <end position="128"/>
    </location>
</feature>
<dbReference type="PANTHER" id="PTHR43744:SF9">
    <property type="entry name" value="POLYGALACTURONAN_RHAMNOGALACTURONAN TRANSPORT SYSTEM PERMEASE PROTEIN YTCP"/>
    <property type="match status" value="1"/>
</dbReference>
<dbReference type="GO" id="GO:0055085">
    <property type="term" value="P:transmembrane transport"/>
    <property type="evidence" value="ECO:0007669"/>
    <property type="project" value="InterPro"/>
</dbReference>
<sequence length="291" mass="32111">MKRGVGEQVGHTTIVVVLFFASILTIYPFWHVLMYSLSDSAKAMEGGIFLWPKGFGLGQYKILLGARNAFVSLRNSLLRVCIGVPFNLIMTSSLAYALSRRDLVGRNAMNTMIFLTMLFSGGLIPSFLLMRTLGLYDNPLIYILPGAISAYNMFVMKTYFLSLPEELEESALIEGAGPLRILLHIVLPVSIPVIAAIGMFSGVSHWNSWFDGMIYVNNQEYMLFQVFLRSMMLDSSYQALAGSGGLLDVGALTEESVKMAAITLSLVPVVIAYPFVHKYYIKGLMIGSIKG</sequence>
<evidence type="ECO:0000256" key="7">
    <source>
        <dbReference type="RuleBase" id="RU363032"/>
    </source>
</evidence>
<proteinExistence type="inferred from homology"/>
<feature type="transmembrane region" description="Helical" evidence="7">
    <location>
        <begin position="140"/>
        <end position="160"/>
    </location>
</feature>
<reference evidence="9" key="1">
    <citation type="submission" date="2020-10" db="EMBL/GenBank/DDBJ databases">
        <authorList>
            <person name="Gilroy R."/>
        </authorList>
    </citation>
    <scope>NUCLEOTIDE SEQUENCE</scope>
    <source>
        <strain evidence="9">CHK183-6373</strain>
    </source>
</reference>
<dbReference type="AlphaFoldDB" id="A0A9D1TC18"/>
<organism evidence="9 10">
    <name type="scientific">Candidatus Ornithocaccomicrobium faecavium</name>
    <dbReference type="NCBI Taxonomy" id="2840890"/>
    <lineage>
        <taxon>Bacteria</taxon>
        <taxon>Bacillati</taxon>
        <taxon>Bacillota</taxon>
        <taxon>Clostridia</taxon>
        <taxon>Candidatus Ornithocaccomicrobium</taxon>
    </lineage>
</organism>
<comment type="subcellular location">
    <subcellularLocation>
        <location evidence="1 7">Cell membrane</location>
        <topology evidence="1 7">Multi-pass membrane protein</topology>
    </subcellularLocation>
</comment>
<dbReference type="PANTHER" id="PTHR43744">
    <property type="entry name" value="ABC TRANSPORTER PERMEASE PROTEIN MG189-RELATED-RELATED"/>
    <property type="match status" value="1"/>
</dbReference>
<dbReference type="PROSITE" id="PS50928">
    <property type="entry name" value="ABC_TM1"/>
    <property type="match status" value="1"/>
</dbReference>
<feature type="transmembrane region" description="Helical" evidence="7">
    <location>
        <begin position="181"/>
        <end position="203"/>
    </location>
</feature>
<dbReference type="CDD" id="cd06261">
    <property type="entry name" value="TM_PBP2"/>
    <property type="match status" value="1"/>
</dbReference>
<keyword evidence="2 7" id="KW-0813">Transport</keyword>
<dbReference type="SUPFAM" id="SSF161098">
    <property type="entry name" value="MetI-like"/>
    <property type="match status" value="1"/>
</dbReference>
<evidence type="ECO:0000256" key="5">
    <source>
        <dbReference type="ARBA" id="ARBA00022989"/>
    </source>
</evidence>
<gene>
    <name evidence="9" type="ORF">IAA64_03650</name>
</gene>
<protein>
    <submittedName>
        <fullName evidence="9">Carbohydrate ABC transporter permease</fullName>
    </submittedName>
</protein>
<keyword evidence="4 7" id="KW-0812">Transmembrane</keyword>
<comment type="caution">
    <text evidence="9">The sequence shown here is derived from an EMBL/GenBank/DDBJ whole genome shotgun (WGS) entry which is preliminary data.</text>
</comment>
<keyword evidence="6 7" id="KW-0472">Membrane</keyword>
<dbReference type="EMBL" id="DVOT01000063">
    <property type="protein sequence ID" value="HIV27040.1"/>
    <property type="molecule type" value="Genomic_DNA"/>
</dbReference>
<dbReference type="Gene3D" id="1.10.3720.10">
    <property type="entry name" value="MetI-like"/>
    <property type="match status" value="1"/>
</dbReference>
<dbReference type="Pfam" id="PF00528">
    <property type="entry name" value="BPD_transp_1"/>
    <property type="match status" value="1"/>
</dbReference>
<accession>A0A9D1TC18</accession>
<feature type="transmembrane region" description="Helical" evidence="7">
    <location>
        <begin position="77"/>
        <end position="98"/>
    </location>
</feature>
<dbReference type="GO" id="GO:0005886">
    <property type="term" value="C:plasma membrane"/>
    <property type="evidence" value="ECO:0007669"/>
    <property type="project" value="UniProtKB-SubCell"/>
</dbReference>